<evidence type="ECO:0000313" key="3">
    <source>
        <dbReference type="Proteomes" id="UP000266723"/>
    </source>
</evidence>
<accession>A0ABQ7EG32</accession>
<dbReference type="Proteomes" id="UP000266723">
    <property type="component" value="Unassembled WGS sequence"/>
</dbReference>
<comment type="caution">
    <text evidence="2">The sequence shown here is derived from an EMBL/GenBank/DDBJ whole genome shotgun (WGS) entry which is preliminary data.</text>
</comment>
<protein>
    <recommendedName>
        <fullName evidence="4">DUF4283 domain-containing protein</fullName>
    </recommendedName>
</protein>
<evidence type="ECO:0000256" key="1">
    <source>
        <dbReference type="SAM" id="MobiDB-lite"/>
    </source>
</evidence>
<feature type="region of interest" description="Disordered" evidence="1">
    <location>
        <begin position="318"/>
        <end position="346"/>
    </location>
</feature>
<dbReference type="EMBL" id="QGKV02000299">
    <property type="protein sequence ID" value="KAF3595194.1"/>
    <property type="molecule type" value="Genomic_DNA"/>
</dbReference>
<keyword evidence="3" id="KW-1185">Reference proteome</keyword>
<feature type="region of interest" description="Disordered" evidence="1">
    <location>
        <begin position="214"/>
        <end position="247"/>
    </location>
</feature>
<gene>
    <name evidence="2" type="ORF">DY000_02027215</name>
</gene>
<evidence type="ECO:0000313" key="2">
    <source>
        <dbReference type="EMBL" id="KAF3595194.1"/>
    </source>
</evidence>
<sequence>MAAEKFGPHLKTILKGKHIDAIYKLWRVDYVVEIELPESGETPENVRSGYCGAYVSHFQDGGLSFPLPRFLLEEEGLEFGLRELKQLFAIKRNSGFPGTMILAPRGGCGIIEGIPNRDDRWRENFFRFQDKFGVGRRLRFREDSSGMVRRHRILFIEPFGSAPMSPELRGLMETLRRGSTRWLSFTPERIRAAYAFPPGVNRATHVALVAHVRPKRGRGTKRKKDEEVLLDRPDESSEAGSSERTRTVHRGRVLRLRSQAQSPCLPARPVGMAIKDLDRGPGPEREREKAIRRYVAPVMVVSGSMMLPVSQAPSICTGGSSSCHHKKYENSLSTEEEDLVPAMGSS</sequence>
<organism evidence="2 3">
    <name type="scientific">Brassica cretica</name>
    <name type="common">Mustard</name>
    <dbReference type="NCBI Taxonomy" id="69181"/>
    <lineage>
        <taxon>Eukaryota</taxon>
        <taxon>Viridiplantae</taxon>
        <taxon>Streptophyta</taxon>
        <taxon>Embryophyta</taxon>
        <taxon>Tracheophyta</taxon>
        <taxon>Spermatophyta</taxon>
        <taxon>Magnoliopsida</taxon>
        <taxon>eudicotyledons</taxon>
        <taxon>Gunneridae</taxon>
        <taxon>Pentapetalae</taxon>
        <taxon>rosids</taxon>
        <taxon>malvids</taxon>
        <taxon>Brassicales</taxon>
        <taxon>Brassicaceae</taxon>
        <taxon>Brassiceae</taxon>
        <taxon>Brassica</taxon>
    </lineage>
</organism>
<proteinExistence type="predicted"/>
<feature type="compositionally biased region" description="Basic and acidic residues" evidence="1">
    <location>
        <begin position="223"/>
        <end position="246"/>
    </location>
</feature>
<evidence type="ECO:0008006" key="4">
    <source>
        <dbReference type="Google" id="ProtNLM"/>
    </source>
</evidence>
<reference evidence="2 3" key="1">
    <citation type="journal article" date="2020" name="BMC Genomics">
        <title>Intraspecific diversification of the crop wild relative Brassica cretica Lam. using demographic model selection.</title>
        <authorList>
            <person name="Kioukis A."/>
            <person name="Michalopoulou V.A."/>
            <person name="Briers L."/>
            <person name="Pirintsos S."/>
            <person name="Studholme D.J."/>
            <person name="Pavlidis P."/>
            <person name="Sarris P.F."/>
        </authorList>
    </citation>
    <scope>NUCLEOTIDE SEQUENCE [LARGE SCALE GENOMIC DNA]</scope>
    <source>
        <strain evidence="3">cv. PFS-1207/04</strain>
    </source>
</reference>
<name>A0ABQ7EG32_BRACR</name>